<evidence type="ECO:0000313" key="2">
    <source>
        <dbReference type="EMBL" id="GAA1821433.1"/>
    </source>
</evidence>
<proteinExistence type="predicted"/>
<evidence type="ECO:0000256" key="1">
    <source>
        <dbReference type="SAM" id="MobiDB-lite"/>
    </source>
</evidence>
<sequence length="63" mass="6981">MFWKFVVRWALIAVAIPLLAAVVRAISESMERRKGSTRTSSVLRQAADALSSRDAHRQLTASP</sequence>
<reference evidence="3" key="1">
    <citation type="journal article" date="2019" name="Int. J. Syst. Evol. Microbiol.">
        <title>The Global Catalogue of Microorganisms (GCM) 10K type strain sequencing project: providing services to taxonomists for standard genome sequencing and annotation.</title>
        <authorList>
            <consortium name="The Broad Institute Genomics Platform"/>
            <consortium name="The Broad Institute Genome Sequencing Center for Infectious Disease"/>
            <person name="Wu L."/>
            <person name="Ma J."/>
        </authorList>
    </citation>
    <scope>NUCLEOTIDE SEQUENCE [LARGE SCALE GENOMIC DNA]</scope>
    <source>
        <strain evidence="3">JCM 13250</strain>
    </source>
</reference>
<keyword evidence="3" id="KW-1185">Reference proteome</keyword>
<comment type="caution">
    <text evidence="2">The sequence shown here is derived from an EMBL/GenBank/DDBJ whole genome shotgun (WGS) entry which is preliminary data.</text>
</comment>
<name>A0ABP4YNA7_9ACTN</name>
<dbReference type="EMBL" id="BAAALT010000182">
    <property type="protein sequence ID" value="GAA1821433.1"/>
    <property type="molecule type" value="Genomic_DNA"/>
</dbReference>
<organism evidence="2 3">
    <name type="scientific">Luedemannella flava</name>
    <dbReference type="NCBI Taxonomy" id="349316"/>
    <lineage>
        <taxon>Bacteria</taxon>
        <taxon>Bacillati</taxon>
        <taxon>Actinomycetota</taxon>
        <taxon>Actinomycetes</taxon>
        <taxon>Micromonosporales</taxon>
        <taxon>Micromonosporaceae</taxon>
        <taxon>Luedemannella</taxon>
    </lineage>
</organism>
<accession>A0ABP4YNA7</accession>
<evidence type="ECO:0000313" key="3">
    <source>
        <dbReference type="Proteomes" id="UP001500218"/>
    </source>
</evidence>
<feature type="region of interest" description="Disordered" evidence="1">
    <location>
        <begin position="29"/>
        <end position="63"/>
    </location>
</feature>
<dbReference type="RefSeq" id="WP_344136346.1">
    <property type="nucleotide sequence ID" value="NZ_BAAALT010000182.1"/>
</dbReference>
<dbReference type="Proteomes" id="UP001500218">
    <property type="component" value="Unassembled WGS sequence"/>
</dbReference>
<protein>
    <submittedName>
        <fullName evidence="2">Uncharacterized protein</fullName>
    </submittedName>
</protein>
<gene>
    <name evidence="2" type="ORF">GCM10009682_46960</name>
</gene>